<dbReference type="EMBL" id="CP038487">
    <property type="protein sequence ID" value="QFZ28745.1"/>
    <property type="molecule type" value="Genomic_DNA"/>
</dbReference>
<protein>
    <submittedName>
        <fullName evidence="1">Uncharacterized transcriptional regulatory protein</fullName>
    </submittedName>
</protein>
<sequence>MTTSSGSAELTEHTWINSSSLMQCISNFFKWQYPDIATFIHRESFLNDFFNFSTSNQYCSEELVYAIASIGSKCSNDDKIRNLAPSFFETSKSKIFSKKICQPQVSTLQALLCLALYELGDGNASASWMLSGMAIRMGYDLGFQLNPSDWSIANPDSTKTHQVMLSGMDVSVRSRIYWGCYVFDHFISLVMGRPVTVRKSEASIPSSENLPNSQNIEDYIFEPKKSPGFTKNVDPSTTIEPLCSLSECIGFLLSDVFSNESNEENSSYLAPAKLDEYNSFLSKWRQTLPRELRWRKSEMQVHDYNPTVMNVRLYYYIVLICLNRPFIIAKSDDSGIASAVELCNTAISELSICLGKFNEAQFPSSILVVYSSILAISVLLSKLHSSTKETDVADDDLARLRVFYTCISRACSSWKLASKSLMFIKNKVADMQNLALRQVFDSAEDASQDQLTDGEVDQLLEFGEDFPTGIQDNFFHGFFELFNYEDGRPY</sequence>
<keyword evidence="2" id="KW-1185">Reference proteome</keyword>
<proteinExistence type="predicted"/>
<name>A0ACD0WN73_CLALS</name>
<accession>A0ACD0WN73</accession>
<gene>
    <name evidence="1" type="ORF">EJF14_40793</name>
</gene>
<evidence type="ECO:0000313" key="1">
    <source>
        <dbReference type="EMBL" id="QFZ28745.1"/>
    </source>
</evidence>
<organism evidence="1 2">
    <name type="scientific">Clavispora lusitaniae</name>
    <name type="common">Candida lusitaniae</name>
    <dbReference type="NCBI Taxonomy" id="36911"/>
    <lineage>
        <taxon>Eukaryota</taxon>
        <taxon>Fungi</taxon>
        <taxon>Dikarya</taxon>
        <taxon>Ascomycota</taxon>
        <taxon>Saccharomycotina</taxon>
        <taxon>Pichiomycetes</taxon>
        <taxon>Metschnikowiaceae</taxon>
        <taxon>Clavispora</taxon>
    </lineage>
</organism>
<reference evidence="2" key="1">
    <citation type="journal article" date="2019" name="MBio">
        <title>Comparative genomics for the elucidation of multidrug resistance (MDR) in Candida lusitaniae.</title>
        <authorList>
            <person name="Kannan A."/>
            <person name="Asner S.A."/>
            <person name="Trachsel E."/>
            <person name="Kelly S."/>
            <person name="Parker J."/>
            <person name="Sanglard D."/>
        </authorList>
    </citation>
    <scope>NUCLEOTIDE SEQUENCE [LARGE SCALE GENOMIC DNA]</scope>
    <source>
        <strain evidence="2">P1</strain>
    </source>
</reference>
<dbReference type="Proteomes" id="UP000326582">
    <property type="component" value="Chromosome 4"/>
</dbReference>
<evidence type="ECO:0000313" key="2">
    <source>
        <dbReference type="Proteomes" id="UP000326582"/>
    </source>
</evidence>